<comment type="similarity">
    <text evidence="1">Belongs to the peptidase S1C family.</text>
</comment>
<dbReference type="InterPro" id="IPR009003">
    <property type="entry name" value="Peptidase_S1_PA"/>
</dbReference>
<accession>A0AAP0AXZ3</accession>
<dbReference type="InterPro" id="IPR001940">
    <property type="entry name" value="Peptidase_S1C"/>
</dbReference>
<dbReference type="InterPro" id="IPR051201">
    <property type="entry name" value="Chloro_Bact_Ser_Proteases"/>
</dbReference>
<dbReference type="EMBL" id="JBBWWQ010000019">
    <property type="protein sequence ID" value="KAK8918987.1"/>
    <property type="molecule type" value="Genomic_DNA"/>
</dbReference>
<sequence length="254" mass="27895">MPIFRFFKILLSGTSHAPLPSSKANIYRFSSIAPSERRIVDIYKNTKMSVVTINSWLPEIKEIKSKMVSGIGTGVVWDFDGHIVTNHHVILPTKFRHATSILLKHVHLEVHLLNSEGVEKPYIAKIVGMDFGIDLTVLKISIPKSDLKPIMVEDSTNIEIGQECFLIGATQSYRHSLVTGRISGLNRDCHINGRPPSNGLIQIDASTNPGISGAPVLDYNGHMISIHRAGIRNGIGLCIPSAIVVKTVSNLINH</sequence>
<evidence type="ECO:0000313" key="4">
    <source>
        <dbReference type="EMBL" id="KAK8918987.1"/>
    </source>
</evidence>
<keyword evidence="2" id="KW-0645">Protease</keyword>
<dbReference type="Gene3D" id="2.40.10.120">
    <property type="match status" value="1"/>
</dbReference>
<name>A0AAP0AXZ3_9ASPA</name>
<keyword evidence="5" id="KW-1185">Reference proteome</keyword>
<dbReference type="GO" id="GO:0006508">
    <property type="term" value="P:proteolysis"/>
    <property type="evidence" value="ECO:0007669"/>
    <property type="project" value="UniProtKB-KW"/>
</dbReference>
<evidence type="ECO:0000256" key="3">
    <source>
        <dbReference type="ARBA" id="ARBA00022801"/>
    </source>
</evidence>
<evidence type="ECO:0000256" key="2">
    <source>
        <dbReference type="ARBA" id="ARBA00022670"/>
    </source>
</evidence>
<dbReference type="PANTHER" id="PTHR43343:SF3">
    <property type="entry name" value="PROTEASE DO-LIKE 8, CHLOROPLASTIC"/>
    <property type="match status" value="1"/>
</dbReference>
<evidence type="ECO:0008006" key="6">
    <source>
        <dbReference type="Google" id="ProtNLM"/>
    </source>
</evidence>
<protein>
    <recommendedName>
        <fullName evidence="6">Serine protease</fullName>
    </recommendedName>
</protein>
<reference evidence="4 5" key="1">
    <citation type="journal article" date="2022" name="Nat. Plants">
        <title>Genomes of leafy and leafless Platanthera orchids illuminate the evolution of mycoheterotrophy.</title>
        <authorList>
            <person name="Li M.H."/>
            <person name="Liu K.W."/>
            <person name="Li Z."/>
            <person name="Lu H.C."/>
            <person name="Ye Q.L."/>
            <person name="Zhang D."/>
            <person name="Wang J.Y."/>
            <person name="Li Y.F."/>
            <person name="Zhong Z.M."/>
            <person name="Liu X."/>
            <person name="Yu X."/>
            <person name="Liu D.K."/>
            <person name="Tu X.D."/>
            <person name="Liu B."/>
            <person name="Hao Y."/>
            <person name="Liao X.Y."/>
            <person name="Jiang Y.T."/>
            <person name="Sun W.H."/>
            <person name="Chen J."/>
            <person name="Chen Y.Q."/>
            <person name="Ai Y."/>
            <person name="Zhai J.W."/>
            <person name="Wu S.S."/>
            <person name="Zhou Z."/>
            <person name="Hsiao Y.Y."/>
            <person name="Wu W.L."/>
            <person name="Chen Y.Y."/>
            <person name="Lin Y.F."/>
            <person name="Hsu J.L."/>
            <person name="Li C.Y."/>
            <person name="Wang Z.W."/>
            <person name="Zhao X."/>
            <person name="Zhong W.Y."/>
            <person name="Ma X.K."/>
            <person name="Ma L."/>
            <person name="Huang J."/>
            <person name="Chen G.Z."/>
            <person name="Huang M.Z."/>
            <person name="Huang L."/>
            <person name="Peng D.H."/>
            <person name="Luo Y.B."/>
            <person name="Zou S.Q."/>
            <person name="Chen S.P."/>
            <person name="Lan S."/>
            <person name="Tsai W.C."/>
            <person name="Van de Peer Y."/>
            <person name="Liu Z.J."/>
        </authorList>
    </citation>
    <scope>NUCLEOTIDE SEQUENCE [LARGE SCALE GENOMIC DNA]</scope>
    <source>
        <strain evidence="4">Lor287</strain>
    </source>
</reference>
<comment type="caution">
    <text evidence="4">The sequence shown here is derived from an EMBL/GenBank/DDBJ whole genome shotgun (WGS) entry which is preliminary data.</text>
</comment>
<evidence type="ECO:0000313" key="5">
    <source>
        <dbReference type="Proteomes" id="UP001418222"/>
    </source>
</evidence>
<dbReference type="AlphaFoldDB" id="A0AAP0AXZ3"/>
<dbReference type="Pfam" id="PF13365">
    <property type="entry name" value="Trypsin_2"/>
    <property type="match status" value="1"/>
</dbReference>
<dbReference type="GO" id="GO:0004252">
    <property type="term" value="F:serine-type endopeptidase activity"/>
    <property type="evidence" value="ECO:0007669"/>
    <property type="project" value="InterPro"/>
</dbReference>
<keyword evidence="3" id="KW-0378">Hydrolase</keyword>
<proteinExistence type="inferred from homology"/>
<organism evidence="4 5">
    <name type="scientific">Platanthera zijinensis</name>
    <dbReference type="NCBI Taxonomy" id="2320716"/>
    <lineage>
        <taxon>Eukaryota</taxon>
        <taxon>Viridiplantae</taxon>
        <taxon>Streptophyta</taxon>
        <taxon>Embryophyta</taxon>
        <taxon>Tracheophyta</taxon>
        <taxon>Spermatophyta</taxon>
        <taxon>Magnoliopsida</taxon>
        <taxon>Liliopsida</taxon>
        <taxon>Asparagales</taxon>
        <taxon>Orchidaceae</taxon>
        <taxon>Orchidoideae</taxon>
        <taxon>Orchideae</taxon>
        <taxon>Orchidinae</taxon>
        <taxon>Platanthera</taxon>
    </lineage>
</organism>
<evidence type="ECO:0000256" key="1">
    <source>
        <dbReference type="ARBA" id="ARBA00010541"/>
    </source>
</evidence>
<dbReference type="SUPFAM" id="SSF50494">
    <property type="entry name" value="Trypsin-like serine proteases"/>
    <property type="match status" value="1"/>
</dbReference>
<dbReference type="Proteomes" id="UP001418222">
    <property type="component" value="Unassembled WGS sequence"/>
</dbReference>
<gene>
    <name evidence="4" type="ORF">KSP39_PZI020977</name>
</gene>
<dbReference type="PANTHER" id="PTHR43343">
    <property type="entry name" value="PEPTIDASE S12"/>
    <property type="match status" value="1"/>
</dbReference>
<dbReference type="PRINTS" id="PR00834">
    <property type="entry name" value="PROTEASES2C"/>
</dbReference>